<proteinExistence type="predicted"/>
<sequence>MIDSVKGLPPAAEKGCRLTALVDSGGLAEVDLSEKEPNFTRRRRLNERRLKSSPVLQENFNAFAADYRHCKKKKPENSTVTDTDDQAQLATSSEVKKSKGELGNVLFTWIDIVDRPEKGNGRCGGDLSEFFQ</sequence>
<evidence type="ECO:0000256" key="1">
    <source>
        <dbReference type="SAM" id="MobiDB-lite"/>
    </source>
</evidence>
<dbReference type="AlphaFoldDB" id="A0A0V0HVW2"/>
<protein>
    <submittedName>
        <fullName evidence="2">Putative ovule protein</fullName>
    </submittedName>
</protein>
<name>A0A0V0HVW2_SOLCH</name>
<accession>A0A0V0HVW2</accession>
<dbReference type="EMBL" id="GEDG01014342">
    <property type="protein sequence ID" value="JAP24477.1"/>
    <property type="molecule type" value="Transcribed_RNA"/>
</dbReference>
<organism evidence="2">
    <name type="scientific">Solanum chacoense</name>
    <name type="common">Chaco potato</name>
    <dbReference type="NCBI Taxonomy" id="4108"/>
    <lineage>
        <taxon>Eukaryota</taxon>
        <taxon>Viridiplantae</taxon>
        <taxon>Streptophyta</taxon>
        <taxon>Embryophyta</taxon>
        <taxon>Tracheophyta</taxon>
        <taxon>Spermatophyta</taxon>
        <taxon>Magnoliopsida</taxon>
        <taxon>eudicotyledons</taxon>
        <taxon>Gunneridae</taxon>
        <taxon>Pentapetalae</taxon>
        <taxon>asterids</taxon>
        <taxon>lamiids</taxon>
        <taxon>Solanales</taxon>
        <taxon>Solanaceae</taxon>
        <taxon>Solanoideae</taxon>
        <taxon>Solaneae</taxon>
        <taxon>Solanum</taxon>
    </lineage>
</organism>
<feature type="compositionally biased region" description="Polar residues" evidence="1">
    <location>
        <begin position="77"/>
        <end position="92"/>
    </location>
</feature>
<evidence type="ECO:0000313" key="2">
    <source>
        <dbReference type="EMBL" id="JAP24477.1"/>
    </source>
</evidence>
<reference evidence="2" key="1">
    <citation type="submission" date="2015-12" db="EMBL/GenBank/DDBJ databases">
        <title>Gene expression during late stages of embryo sac development: a critical building block for successful pollen-pistil interactions.</title>
        <authorList>
            <person name="Liu Y."/>
            <person name="Joly V."/>
            <person name="Sabar M."/>
            <person name="Matton D.P."/>
        </authorList>
    </citation>
    <scope>NUCLEOTIDE SEQUENCE</scope>
</reference>
<feature type="region of interest" description="Disordered" evidence="1">
    <location>
        <begin position="73"/>
        <end position="92"/>
    </location>
</feature>